<dbReference type="InterPro" id="IPR036770">
    <property type="entry name" value="Ankyrin_rpt-contain_sf"/>
</dbReference>
<feature type="compositionally biased region" description="Basic residues" evidence="4">
    <location>
        <begin position="222"/>
        <end position="235"/>
    </location>
</feature>
<evidence type="ECO:0000256" key="1">
    <source>
        <dbReference type="ARBA" id="ARBA00022737"/>
    </source>
</evidence>
<dbReference type="SMART" id="SM00248">
    <property type="entry name" value="ANK"/>
    <property type="match status" value="2"/>
</dbReference>
<evidence type="ECO:0000256" key="4">
    <source>
        <dbReference type="SAM" id="MobiDB-lite"/>
    </source>
</evidence>
<dbReference type="Pfam" id="PF12796">
    <property type="entry name" value="Ank_2"/>
    <property type="match status" value="1"/>
</dbReference>
<reference evidence="5" key="1">
    <citation type="submission" date="2020-04" db="EMBL/GenBank/DDBJ databases">
        <authorList>
            <person name="Neveu A P."/>
        </authorList>
    </citation>
    <scope>NUCLEOTIDE SEQUENCE</scope>
    <source>
        <tissue evidence="5">Whole embryo</tissue>
    </source>
</reference>
<keyword evidence="2 3" id="KW-0040">ANK repeat</keyword>
<sequence length="235" mass="26538">MTQETRLSELLEVCAAGDSDLLEEKLATGRLDVINYKDPDWNERAPLHWCCIKGKSDMTRCLLEKGAHPGVRSSTGWTPAHFAAEGGRTHVLRTLHNFKAPMNRKDLYGDTPKRIAEIYGHKESTEFLVLAEAEYRERRRKAELCGDAEPYDDEDLDWCYRNNVTPEIFVSEDELAEINSTTTSVSGSLQSLQKSRHYPKASSRRGTPTSGRHSRSSTPLGGRRKSRRVSKTAKK</sequence>
<proteinExistence type="evidence at transcript level"/>
<feature type="compositionally biased region" description="Polar residues" evidence="4">
    <location>
        <begin position="204"/>
        <end position="219"/>
    </location>
</feature>
<organism evidence="5">
    <name type="scientific">Phallusia mammillata</name>
    <dbReference type="NCBI Taxonomy" id="59560"/>
    <lineage>
        <taxon>Eukaryota</taxon>
        <taxon>Metazoa</taxon>
        <taxon>Chordata</taxon>
        <taxon>Tunicata</taxon>
        <taxon>Ascidiacea</taxon>
        <taxon>Phlebobranchia</taxon>
        <taxon>Ascidiidae</taxon>
        <taxon>Phallusia</taxon>
    </lineage>
</organism>
<feature type="region of interest" description="Disordered" evidence="4">
    <location>
        <begin position="181"/>
        <end position="235"/>
    </location>
</feature>
<feature type="compositionally biased region" description="Polar residues" evidence="4">
    <location>
        <begin position="181"/>
        <end position="193"/>
    </location>
</feature>
<evidence type="ECO:0000256" key="2">
    <source>
        <dbReference type="ARBA" id="ARBA00023043"/>
    </source>
</evidence>
<evidence type="ECO:0000313" key="5">
    <source>
        <dbReference type="EMBL" id="CAB3221811.1"/>
    </source>
</evidence>
<keyword evidence="1" id="KW-0677">Repeat</keyword>
<dbReference type="PROSITE" id="PS50088">
    <property type="entry name" value="ANK_REPEAT"/>
    <property type="match status" value="2"/>
</dbReference>
<gene>
    <name evidence="5" type="primary">Ankrd66</name>
</gene>
<dbReference type="InterPro" id="IPR050776">
    <property type="entry name" value="Ank_Repeat/CDKN_Inhibitor"/>
</dbReference>
<feature type="repeat" description="ANK" evidence="3">
    <location>
        <begin position="42"/>
        <end position="74"/>
    </location>
</feature>
<feature type="repeat" description="ANK" evidence="3">
    <location>
        <begin position="75"/>
        <end position="107"/>
    </location>
</feature>
<dbReference type="EMBL" id="LR782934">
    <property type="protein sequence ID" value="CAB3221811.1"/>
    <property type="molecule type" value="mRNA"/>
</dbReference>
<dbReference type="PANTHER" id="PTHR24201">
    <property type="entry name" value="ANK_REP_REGION DOMAIN-CONTAINING PROTEIN"/>
    <property type="match status" value="1"/>
</dbReference>
<dbReference type="InterPro" id="IPR002110">
    <property type="entry name" value="Ankyrin_rpt"/>
</dbReference>
<protein>
    <submittedName>
        <fullName evidence="5">Ankyrin repeat domain-containing protein 66-like</fullName>
    </submittedName>
</protein>
<name>A0A6F9D6Z5_9ASCI</name>
<dbReference type="AlphaFoldDB" id="A0A6F9D6Z5"/>
<accession>A0A6F9D6Z5</accession>
<dbReference type="SUPFAM" id="SSF48403">
    <property type="entry name" value="Ankyrin repeat"/>
    <property type="match status" value="1"/>
</dbReference>
<feature type="compositionally biased region" description="Basic residues" evidence="4">
    <location>
        <begin position="194"/>
        <end position="203"/>
    </location>
</feature>
<evidence type="ECO:0000256" key="3">
    <source>
        <dbReference type="PROSITE-ProRule" id="PRU00023"/>
    </source>
</evidence>
<dbReference type="Gene3D" id="1.25.40.20">
    <property type="entry name" value="Ankyrin repeat-containing domain"/>
    <property type="match status" value="1"/>
</dbReference>
<dbReference type="PANTHER" id="PTHR24201:SF15">
    <property type="entry name" value="ANKYRIN REPEAT DOMAIN-CONTAINING PROTEIN 66"/>
    <property type="match status" value="1"/>
</dbReference>